<evidence type="ECO:0000259" key="1">
    <source>
        <dbReference type="Pfam" id="PF01261"/>
    </source>
</evidence>
<protein>
    <submittedName>
        <fullName evidence="3">Sugar phosphate isomerase/epimerase</fullName>
    </submittedName>
    <submittedName>
        <fullName evidence="2">Sugar phosphate isomerases/epimerases</fullName>
    </submittedName>
</protein>
<dbReference type="EMBL" id="CYZE01000002">
    <property type="protein sequence ID" value="CUN87956.1"/>
    <property type="molecule type" value="Genomic_DNA"/>
</dbReference>
<reference evidence="3 5" key="2">
    <citation type="submission" date="2018-08" db="EMBL/GenBank/DDBJ databases">
        <title>A genome reference for cultivated species of the human gut microbiota.</title>
        <authorList>
            <person name="Zou Y."/>
            <person name="Xue W."/>
            <person name="Luo G."/>
        </authorList>
    </citation>
    <scope>NUCLEOTIDE SEQUENCE [LARGE SCALE GENOMIC DNA]</scope>
    <source>
        <strain evidence="3 5">TF05-11AC</strain>
    </source>
</reference>
<evidence type="ECO:0000313" key="4">
    <source>
        <dbReference type="Proteomes" id="UP000095651"/>
    </source>
</evidence>
<dbReference type="InterPro" id="IPR036237">
    <property type="entry name" value="Xyl_isomerase-like_sf"/>
</dbReference>
<dbReference type="InterPro" id="IPR050312">
    <property type="entry name" value="IolE/XylAMocC-like"/>
</dbReference>
<sequence>MLKREQIAGMNQMYRFYSFDYFLSCMEATGIRSLELWLGSPHFWIDTMGYFQCLEKKKQICGHRLKVVSACVPSMAYQYQYGHRNKEYRDKSFLFFSNGIKAAAAMGARIAVVNSGCCEVDTPFEEAVKGPAELLHRLGRVAGQEGVTMAIESLTADETNIADSLVHTRELIRQADTPNLKAMADTVAVYAAGETLEEWFQAFGKDLIHMHFIDGFMKKRTYDHLIWGDGDFPLAEMVQCMEKYGYAGYLTQELEYEAYYGDPAEAERKNWKALSETVLCKESGDIRSRTG</sequence>
<dbReference type="Gene3D" id="3.20.20.150">
    <property type="entry name" value="Divalent-metal-dependent TIM barrel enzymes"/>
    <property type="match status" value="1"/>
</dbReference>
<evidence type="ECO:0000313" key="5">
    <source>
        <dbReference type="Proteomes" id="UP000261257"/>
    </source>
</evidence>
<proteinExistence type="predicted"/>
<evidence type="ECO:0000313" key="3">
    <source>
        <dbReference type="EMBL" id="RGM02825.1"/>
    </source>
</evidence>
<keyword evidence="2" id="KW-0413">Isomerase</keyword>
<feature type="domain" description="Xylose isomerase-like TIM barrel" evidence="1">
    <location>
        <begin position="28"/>
        <end position="265"/>
    </location>
</feature>
<dbReference type="GO" id="GO:0016853">
    <property type="term" value="F:isomerase activity"/>
    <property type="evidence" value="ECO:0007669"/>
    <property type="project" value="UniProtKB-KW"/>
</dbReference>
<organism evidence="2 4">
    <name type="scientific">Hungatella hathewayi</name>
    <dbReference type="NCBI Taxonomy" id="154046"/>
    <lineage>
        <taxon>Bacteria</taxon>
        <taxon>Bacillati</taxon>
        <taxon>Bacillota</taxon>
        <taxon>Clostridia</taxon>
        <taxon>Lachnospirales</taxon>
        <taxon>Lachnospiraceae</taxon>
        <taxon>Hungatella</taxon>
    </lineage>
</organism>
<dbReference type="PANTHER" id="PTHR12110:SF21">
    <property type="entry name" value="XYLOSE ISOMERASE-LIKE TIM BARREL DOMAIN-CONTAINING PROTEIN"/>
    <property type="match status" value="1"/>
</dbReference>
<dbReference type="InterPro" id="IPR013022">
    <property type="entry name" value="Xyl_isomerase-like_TIM-brl"/>
</dbReference>
<reference evidence="2 4" key="1">
    <citation type="submission" date="2015-09" db="EMBL/GenBank/DDBJ databases">
        <authorList>
            <consortium name="Pathogen Informatics"/>
        </authorList>
    </citation>
    <scope>NUCLEOTIDE SEQUENCE [LARGE SCALE GENOMIC DNA]</scope>
    <source>
        <strain evidence="2 4">2789STDY5608850</strain>
    </source>
</reference>
<accession>A0A174AKG9</accession>
<gene>
    <name evidence="3" type="ORF">DXC39_17480</name>
    <name evidence="2" type="ORF">ERS852407_01340</name>
</gene>
<name>A0A174AKG9_9FIRM</name>
<dbReference type="PANTHER" id="PTHR12110">
    <property type="entry name" value="HYDROXYPYRUVATE ISOMERASE"/>
    <property type="match status" value="1"/>
</dbReference>
<evidence type="ECO:0000313" key="2">
    <source>
        <dbReference type="EMBL" id="CUN87956.1"/>
    </source>
</evidence>
<dbReference type="SUPFAM" id="SSF51658">
    <property type="entry name" value="Xylose isomerase-like"/>
    <property type="match status" value="1"/>
</dbReference>
<dbReference type="RefSeq" id="WP_055653618.1">
    <property type="nucleotide sequence ID" value="NZ_CABIXC010000002.1"/>
</dbReference>
<dbReference type="Proteomes" id="UP000261257">
    <property type="component" value="Unassembled WGS sequence"/>
</dbReference>
<dbReference type="Proteomes" id="UP000095651">
    <property type="component" value="Unassembled WGS sequence"/>
</dbReference>
<dbReference type="AlphaFoldDB" id="A0A174AKG9"/>
<dbReference type="EMBL" id="QSSQ01000018">
    <property type="protein sequence ID" value="RGM02825.1"/>
    <property type="molecule type" value="Genomic_DNA"/>
</dbReference>
<dbReference type="Pfam" id="PF01261">
    <property type="entry name" value="AP_endonuc_2"/>
    <property type="match status" value="1"/>
</dbReference>